<evidence type="ECO:0000313" key="3">
    <source>
        <dbReference type="Proteomes" id="UP000177870"/>
    </source>
</evidence>
<dbReference type="InterPro" id="IPR029058">
    <property type="entry name" value="AB_hydrolase_fold"/>
</dbReference>
<gene>
    <name evidence="2" type="ORF">BJP34_19390</name>
</gene>
<feature type="domain" description="AB hydrolase-1" evidence="1">
    <location>
        <begin position="42"/>
        <end position="286"/>
    </location>
</feature>
<dbReference type="STRING" id="1458985.BJP34_19390"/>
<dbReference type="Pfam" id="PF00561">
    <property type="entry name" value="Abhydrolase_1"/>
    <property type="match status" value="1"/>
</dbReference>
<organism evidence="2 3">
    <name type="scientific">Moorena producens PAL-8-15-08-1</name>
    <dbReference type="NCBI Taxonomy" id="1458985"/>
    <lineage>
        <taxon>Bacteria</taxon>
        <taxon>Bacillati</taxon>
        <taxon>Cyanobacteriota</taxon>
        <taxon>Cyanophyceae</taxon>
        <taxon>Coleofasciculales</taxon>
        <taxon>Coleofasciculaceae</taxon>
        <taxon>Moorena</taxon>
    </lineage>
</organism>
<dbReference type="InterPro" id="IPR000073">
    <property type="entry name" value="AB_hydrolase_1"/>
</dbReference>
<dbReference type="SUPFAM" id="SSF53474">
    <property type="entry name" value="alpha/beta-Hydrolases"/>
    <property type="match status" value="1"/>
</dbReference>
<accession>A0A1D8TUH6</accession>
<dbReference type="InterPro" id="IPR000639">
    <property type="entry name" value="Epox_hydrolase-like"/>
</dbReference>
<evidence type="ECO:0000313" key="2">
    <source>
        <dbReference type="EMBL" id="AOX01312.1"/>
    </source>
</evidence>
<protein>
    <submittedName>
        <fullName evidence="2">Alpha/beta hydrolase</fullName>
    </submittedName>
</protein>
<dbReference type="Gene3D" id="3.40.50.1820">
    <property type="entry name" value="alpha/beta hydrolase"/>
    <property type="match status" value="1"/>
</dbReference>
<keyword evidence="2" id="KW-0378">Hydrolase</keyword>
<dbReference type="KEGG" id="mpro:BJP34_19390"/>
<dbReference type="Proteomes" id="UP000177870">
    <property type="component" value="Chromosome"/>
</dbReference>
<dbReference type="EMBL" id="CP017599">
    <property type="protein sequence ID" value="AOX01312.1"/>
    <property type="molecule type" value="Genomic_DNA"/>
</dbReference>
<proteinExistence type="predicted"/>
<dbReference type="PANTHER" id="PTHR46438:SF2">
    <property type="entry name" value="ALPHA_BETA-HYDROLASES SUPERFAMILY PROTEIN"/>
    <property type="match status" value="1"/>
</dbReference>
<reference evidence="3" key="1">
    <citation type="submission" date="2016-10" db="EMBL/GenBank/DDBJ databases">
        <title>Comparative genomics uncovers the prolific and rare metabolic potential of the cyanobacterial genus Moorea.</title>
        <authorList>
            <person name="Leao T."/>
            <person name="Castelao G."/>
            <person name="Korobeynikov A."/>
            <person name="Monroe E.A."/>
            <person name="Podell S."/>
            <person name="Glukhov E."/>
            <person name="Allen E."/>
            <person name="Gerwick W.H."/>
            <person name="Gerwick L."/>
        </authorList>
    </citation>
    <scope>NUCLEOTIDE SEQUENCE [LARGE SCALE GENOMIC DNA]</scope>
    <source>
        <strain evidence="3">PAL-8-15-08-1</strain>
    </source>
</reference>
<dbReference type="GO" id="GO:0016787">
    <property type="term" value="F:hydrolase activity"/>
    <property type="evidence" value="ECO:0007669"/>
    <property type="project" value="UniProtKB-KW"/>
</dbReference>
<dbReference type="PRINTS" id="PR00111">
    <property type="entry name" value="ABHYDROLASE"/>
</dbReference>
<dbReference type="PRINTS" id="PR00412">
    <property type="entry name" value="EPOXHYDRLASE"/>
</dbReference>
<dbReference type="OrthoDB" id="449686at2"/>
<name>A0A1D8TUH6_9CYAN</name>
<dbReference type="AlphaFoldDB" id="A0A1D8TUH6"/>
<dbReference type="PANTHER" id="PTHR46438">
    <property type="entry name" value="ALPHA/BETA-HYDROLASES SUPERFAMILY PROTEIN"/>
    <property type="match status" value="1"/>
</dbReference>
<dbReference type="RefSeq" id="WP_070393755.1">
    <property type="nucleotide sequence ID" value="NZ_CP017599.1"/>
</dbReference>
<sequence>MTKSLHWQQRVGSQRDWVWRGWPIRYTYFRPPQPLTVQPTTPVILLHGFGASVGHWRHNLDVIGQHHTVYALDLLGFGASRKAAVDYTIDLWVAQVYEFWQTFIQKPVVLVGNSIGSLVGLGAAATHPEMVKGLVMINLPDFQAREEAIPSWLGPIVSTVESLVASPVLLKTLFYVVRRPSVVRKWAGLAYANPEAVTDDLVEILSVPATDPGAAATFSRLLRGMTAPNFSLPVKSLLPTLDIPMLLMWGLEDRMIPPMLARKFVKLNPNLELLELDHAGHCPHDECPEQVNLILLQWLGAKV</sequence>
<evidence type="ECO:0000259" key="1">
    <source>
        <dbReference type="Pfam" id="PF00561"/>
    </source>
</evidence>